<sequence>MEGALGDNIFFLVVEYIAMGCCGMVGGMWAIRKKYDLFAIITTSWITALGGGIVRDVLLGALPPVGIADRGFVFTGLAAGLLVAIAHPEIDKWKWLMLTLDALALGLFAVNGTAKALDFGMSGMASVFLGMFTALAGGLIRDMMLNQVPVVVRDKHWYAFPAAIGCILTVFVWKGAHSRTFDVKTEMILDTCIVLLVVVMRIISVKFDLTLLGAAKRTKPIKVSTPKIRIHKKRKRNNINNNLILSNANKDVTKNDEDL</sequence>
<keyword evidence="3" id="KW-1003">Cell membrane</keyword>
<evidence type="ECO:0000256" key="4">
    <source>
        <dbReference type="ARBA" id="ARBA00022692"/>
    </source>
</evidence>
<comment type="similarity">
    <text evidence="2">Belongs to the UPF0126 family.</text>
</comment>
<evidence type="ECO:0000256" key="2">
    <source>
        <dbReference type="ARBA" id="ARBA00008193"/>
    </source>
</evidence>
<feature type="domain" description="Glycine transporter" evidence="8">
    <location>
        <begin position="13"/>
        <end position="87"/>
    </location>
</feature>
<dbReference type="RefSeq" id="WP_103084176.1">
    <property type="nucleotide sequence ID" value="NZ_JBLLPE010000001.1"/>
</dbReference>
<evidence type="ECO:0000256" key="5">
    <source>
        <dbReference type="ARBA" id="ARBA00022989"/>
    </source>
</evidence>
<evidence type="ECO:0000259" key="8">
    <source>
        <dbReference type="Pfam" id="PF03458"/>
    </source>
</evidence>
<dbReference type="PANTHER" id="PTHR30506:SF3">
    <property type="entry name" value="UPF0126 INNER MEMBRANE PROTEIN YADS-RELATED"/>
    <property type="match status" value="1"/>
</dbReference>
<name>A0A2K1SWC2_GARVA</name>
<evidence type="ECO:0000256" key="6">
    <source>
        <dbReference type="ARBA" id="ARBA00023136"/>
    </source>
</evidence>
<feature type="domain" description="Glycine transporter" evidence="8">
    <location>
        <begin position="99"/>
        <end position="173"/>
    </location>
</feature>
<feature type="transmembrane region" description="Helical" evidence="7">
    <location>
        <begin position="9"/>
        <end position="31"/>
    </location>
</feature>
<dbReference type="AlphaFoldDB" id="A0A2K1SWC2"/>
<gene>
    <name evidence="9" type="ORF">BFS05_00815</name>
</gene>
<evidence type="ECO:0000313" key="10">
    <source>
        <dbReference type="Proteomes" id="UP000236146"/>
    </source>
</evidence>
<reference evidence="9 10" key="1">
    <citation type="submission" date="2016-10" db="EMBL/GenBank/DDBJ databases">
        <authorList>
            <person name="Varghese N."/>
        </authorList>
    </citation>
    <scope>NUCLEOTIDE SEQUENCE [LARGE SCALE GENOMIC DNA]</scope>
    <source>
        <strain evidence="9 10">KA00225</strain>
    </source>
</reference>
<dbReference type="InterPro" id="IPR005115">
    <property type="entry name" value="Gly_transporter"/>
</dbReference>
<feature type="transmembrane region" description="Helical" evidence="7">
    <location>
        <begin position="188"/>
        <end position="207"/>
    </location>
</feature>
<protein>
    <recommendedName>
        <fullName evidence="8">Glycine transporter domain-containing protein</fullName>
    </recommendedName>
</protein>
<dbReference type="Pfam" id="PF03458">
    <property type="entry name" value="Gly_transporter"/>
    <property type="match status" value="2"/>
</dbReference>
<keyword evidence="5 7" id="KW-1133">Transmembrane helix</keyword>
<dbReference type="GO" id="GO:0005886">
    <property type="term" value="C:plasma membrane"/>
    <property type="evidence" value="ECO:0007669"/>
    <property type="project" value="UniProtKB-SubCell"/>
</dbReference>
<accession>A0A2K1SWC2</accession>
<evidence type="ECO:0000256" key="7">
    <source>
        <dbReference type="SAM" id="Phobius"/>
    </source>
</evidence>
<organism evidence="9 10">
    <name type="scientific">Gardnerella vaginalis</name>
    <dbReference type="NCBI Taxonomy" id="2702"/>
    <lineage>
        <taxon>Bacteria</taxon>
        <taxon>Bacillati</taxon>
        <taxon>Actinomycetota</taxon>
        <taxon>Actinomycetes</taxon>
        <taxon>Bifidobacteriales</taxon>
        <taxon>Bifidobacteriaceae</taxon>
        <taxon>Gardnerella</taxon>
    </lineage>
</organism>
<comment type="subcellular location">
    <subcellularLocation>
        <location evidence="1">Cell membrane</location>
        <topology evidence="1">Multi-pass membrane protein</topology>
    </subcellularLocation>
</comment>
<proteinExistence type="inferred from homology"/>
<evidence type="ECO:0000256" key="3">
    <source>
        <dbReference type="ARBA" id="ARBA00022475"/>
    </source>
</evidence>
<comment type="caution">
    <text evidence="9">The sequence shown here is derived from an EMBL/GenBank/DDBJ whole genome shotgun (WGS) entry which is preliminary data.</text>
</comment>
<keyword evidence="4 7" id="KW-0812">Transmembrane</keyword>
<evidence type="ECO:0000256" key="1">
    <source>
        <dbReference type="ARBA" id="ARBA00004651"/>
    </source>
</evidence>
<evidence type="ECO:0000313" key="9">
    <source>
        <dbReference type="EMBL" id="PNS43795.1"/>
    </source>
</evidence>
<feature type="transmembrane region" description="Helical" evidence="7">
    <location>
        <begin position="70"/>
        <end position="87"/>
    </location>
</feature>
<dbReference type="PANTHER" id="PTHR30506">
    <property type="entry name" value="INNER MEMBRANE PROTEIN"/>
    <property type="match status" value="1"/>
</dbReference>
<feature type="transmembrane region" description="Helical" evidence="7">
    <location>
        <begin position="117"/>
        <end position="137"/>
    </location>
</feature>
<feature type="transmembrane region" description="Helical" evidence="7">
    <location>
        <begin position="93"/>
        <end position="110"/>
    </location>
</feature>
<feature type="transmembrane region" description="Helical" evidence="7">
    <location>
        <begin position="37"/>
        <end position="58"/>
    </location>
</feature>
<dbReference type="EMBL" id="MNLH01000001">
    <property type="protein sequence ID" value="PNS43795.1"/>
    <property type="molecule type" value="Genomic_DNA"/>
</dbReference>
<feature type="transmembrane region" description="Helical" evidence="7">
    <location>
        <begin position="157"/>
        <end position="176"/>
    </location>
</feature>
<keyword evidence="6 7" id="KW-0472">Membrane</keyword>
<dbReference type="Proteomes" id="UP000236146">
    <property type="component" value="Unassembled WGS sequence"/>
</dbReference>
<dbReference type="OrthoDB" id="9791874at2"/>